<dbReference type="EC" id="2.1.1.319" evidence="3"/>
<dbReference type="GO" id="GO:0005737">
    <property type="term" value="C:cytoplasm"/>
    <property type="evidence" value="ECO:0007669"/>
    <property type="project" value="UniProtKB-SubCell"/>
</dbReference>
<evidence type="ECO:0000256" key="8">
    <source>
        <dbReference type="ARBA" id="ARBA00022853"/>
    </source>
</evidence>
<gene>
    <name evidence="14" type="ORF">PACLA_8A020741</name>
</gene>
<evidence type="ECO:0000256" key="7">
    <source>
        <dbReference type="ARBA" id="ARBA00022691"/>
    </source>
</evidence>
<comment type="subcellular location">
    <subcellularLocation>
        <location evidence="2">Cytoplasm</location>
    </subcellularLocation>
    <subcellularLocation>
        <location evidence="1">Nucleus</location>
    </subcellularLocation>
</comment>
<dbReference type="EMBL" id="CACRXK020011831">
    <property type="protein sequence ID" value="CAB4022148.1"/>
    <property type="molecule type" value="Genomic_DNA"/>
</dbReference>
<evidence type="ECO:0000256" key="2">
    <source>
        <dbReference type="ARBA" id="ARBA00004496"/>
    </source>
</evidence>
<evidence type="ECO:0000313" key="14">
    <source>
        <dbReference type="EMBL" id="CAB4022148.1"/>
    </source>
</evidence>
<evidence type="ECO:0000256" key="1">
    <source>
        <dbReference type="ARBA" id="ARBA00004123"/>
    </source>
</evidence>
<dbReference type="PROSITE" id="PS51678">
    <property type="entry name" value="SAM_MT_PRMT"/>
    <property type="match status" value="1"/>
</dbReference>
<dbReference type="GO" id="GO:0005634">
    <property type="term" value="C:nucleus"/>
    <property type="evidence" value="ECO:0007669"/>
    <property type="project" value="UniProtKB-SubCell"/>
</dbReference>
<dbReference type="InterPro" id="IPR055135">
    <property type="entry name" value="PRMT_dom"/>
</dbReference>
<evidence type="ECO:0000256" key="3">
    <source>
        <dbReference type="ARBA" id="ARBA00011925"/>
    </source>
</evidence>
<sequence>MLQNEVDFKDKVVLDVGAGTGILSFFAIQSGAKKVYAVEASTMAMHCEALAKANGLTDKLHVIAGKLEEVDIPEKVDMIISEPMGYMLVNERMLESFLHAKKWLKSEGKMFPSQGNMYVAPFMDDALYMEHYSKANFWFQPSFYGVNLTQLREKAVEEYFKQPIVDTFDVQILLAKPITHAINFLTSAEEDLHRIHIPLNFTALTAGNVHGLAFWFDVAFHGSS</sequence>
<keyword evidence="7" id="KW-0949">S-adenosyl-L-methionine</keyword>
<evidence type="ECO:0000256" key="9">
    <source>
        <dbReference type="ARBA" id="ARBA00023015"/>
    </source>
</evidence>
<feature type="domain" description="Protein arginine N-methyltransferase" evidence="13">
    <location>
        <begin position="115"/>
        <end position="221"/>
    </location>
</feature>
<dbReference type="Gene3D" id="2.70.160.11">
    <property type="entry name" value="Hnrnp arginine n-methyltransferase1"/>
    <property type="match status" value="1"/>
</dbReference>
<keyword evidence="11" id="KW-0539">Nucleus</keyword>
<keyword evidence="9" id="KW-0805">Transcription regulation</keyword>
<dbReference type="CDD" id="cd02440">
    <property type="entry name" value="AdoMet_MTases"/>
    <property type="match status" value="1"/>
</dbReference>
<evidence type="ECO:0000313" key="15">
    <source>
        <dbReference type="Proteomes" id="UP001152795"/>
    </source>
</evidence>
<evidence type="ECO:0000256" key="5">
    <source>
        <dbReference type="ARBA" id="ARBA00022603"/>
    </source>
</evidence>
<reference evidence="14" key="1">
    <citation type="submission" date="2020-04" db="EMBL/GenBank/DDBJ databases">
        <authorList>
            <person name="Alioto T."/>
            <person name="Alioto T."/>
            <person name="Gomez Garrido J."/>
        </authorList>
    </citation>
    <scope>NUCLEOTIDE SEQUENCE</scope>
    <source>
        <strain evidence="14">A484AB</strain>
    </source>
</reference>
<evidence type="ECO:0000256" key="6">
    <source>
        <dbReference type="ARBA" id="ARBA00022679"/>
    </source>
</evidence>
<protein>
    <recommendedName>
        <fullName evidence="3">type I protein arginine methyltransferase</fullName>
        <ecNumber evidence="3">2.1.1.319</ecNumber>
    </recommendedName>
</protein>
<proteinExistence type="predicted"/>
<organism evidence="14 15">
    <name type="scientific">Paramuricea clavata</name>
    <name type="common">Red gorgonian</name>
    <name type="synonym">Violescent sea-whip</name>
    <dbReference type="NCBI Taxonomy" id="317549"/>
    <lineage>
        <taxon>Eukaryota</taxon>
        <taxon>Metazoa</taxon>
        <taxon>Cnidaria</taxon>
        <taxon>Anthozoa</taxon>
        <taxon>Octocorallia</taxon>
        <taxon>Malacalcyonacea</taxon>
        <taxon>Plexauridae</taxon>
        <taxon>Paramuricea</taxon>
    </lineage>
</organism>
<evidence type="ECO:0000256" key="4">
    <source>
        <dbReference type="ARBA" id="ARBA00022490"/>
    </source>
</evidence>
<dbReference type="InterPro" id="IPR025799">
    <property type="entry name" value="Arg_MeTrfase"/>
</dbReference>
<dbReference type="InterPro" id="IPR029063">
    <property type="entry name" value="SAM-dependent_MTases_sf"/>
</dbReference>
<dbReference type="Pfam" id="PF06325">
    <property type="entry name" value="PrmA"/>
    <property type="match status" value="1"/>
</dbReference>
<dbReference type="Pfam" id="PF22528">
    <property type="entry name" value="PRMT_C"/>
    <property type="match status" value="1"/>
</dbReference>
<evidence type="ECO:0000256" key="12">
    <source>
        <dbReference type="ARBA" id="ARBA00049086"/>
    </source>
</evidence>
<dbReference type="GO" id="GO:0070611">
    <property type="term" value="F:histone H3R2 methyltransferase activity"/>
    <property type="evidence" value="ECO:0007669"/>
    <property type="project" value="TreeGrafter"/>
</dbReference>
<name>A0A6S7KNQ5_PARCT</name>
<dbReference type="PANTHER" id="PTHR11006:SF10">
    <property type="entry name" value="HISTONE-ARGININE METHYLTRANSFERASE CARMER-RELATED"/>
    <property type="match status" value="1"/>
</dbReference>
<dbReference type="AlphaFoldDB" id="A0A6S7KNQ5"/>
<evidence type="ECO:0000256" key="10">
    <source>
        <dbReference type="ARBA" id="ARBA00023163"/>
    </source>
</evidence>
<keyword evidence="10" id="KW-0804">Transcription</keyword>
<keyword evidence="4" id="KW-0963">Cytoplasm</keyword>
<keyword evidence="8" id="KW-0156">Chromatin regulator</keyword>
<dbReference type="SUPFAM" id="SSF53335">
    <property type="entry name" value="S-adenosyl-L-methionine-dependent methyltransferases"/>
    <property type="match status" value="1"/>
</dbReference>
<keyword evidence="5 14" id="KW-0489">Methyltransferase</keyword>
<evidence type="ECO:0000256" key="11">
    <source>
        <dbReference type="ARBA" id="ARBA00023242"/>
    </source>
</evidence>
<comment type="catalytic activity">
    <reaction evidence="12">
        <text>L-arginyl-[protein] + 2 S-adenosyl-L-methionine = N(omega),N(omega)-dimethyl-L-arginyl-[protein] + 2 S-adenosyl-L-homocysteine + 2 H(+)</text>
        <dbReference type="Rhea" id="RHEA:48096"/>
        <dbReference type="Rhea" id="RHEA-COMP:10532"/>
        <dbReference type="Rhea" id="RHEA-COMP:11991"/>
        <dbReference type="ChEBI" id="CHEBI:15378"/>
        <dbReference type="ChEBI" id="CHEBI:29965"/>
        <dbReference type="ChEBI" id="CHEBI:57856"/>
        <dbReference type="ChEBI" id="CHEBI:59789"/>
        <dbReference type="ChEBI" id="CHEBI:61897"/>
        <dbReference type="EC" id="2.1.1.319"/>
    </reaction>
</comment>
<dbReference type="PANTHER" id="PTHR11006">
    <property type="entry name" value="PROTEIN ARGININE N-METHYLTRANSFERASE"/>
    <property type="match status" value="1"/>
</dbReference>
<dbReference type="Gene3D" id="3.40.50.150">
    <property type="entry name" value="Vaccinia Virus protein VP39"/>
    <property type="match status" value="1"/>
</dbReference>
<accession>A0A6S7KNQ5</accession>
<evidence type="ECO:0000259" key="13">
    <source>
        <dbReference type="Pfam" id="PF22528"/>
    </source>
</evidence>
<dbReference type="GO" id="GO:0035242">
    <property type="term" value="F:protein-arginine omega-N asymmetric methyltransferase activity"/>
    <property type="evidence" value="ECO:0007669"/>
    <property type="project" value="UniProtKB-EC"/>
</dbReference>
<dbReference type="GO" id="GO:0032259">
    <property type="term" value="P:methylation"/>
    <property type="evidence" value="ECO:0007669"/>
    <property type="project" value="UniProtKB-KW"/>
</dbReference>
<dbReference type="OrthoDB" id="7848332at2759"/>
<comment type="caution">
    <text evidence="14">The sequence shown here is derived from an EMBL/GenBank/DDBJ whole genome shotgun (WGS) entry which is preliminary data.</text>
</comment>
<keyword evidence="15" id="KW-1185">Reference proteome</keyword>
<dbReference type="Proteomes" id="UP001152795">
    <property type="component" value="Unassembled WGS sequence"/>
</dbReference>
<keyword evidence="6" id="KW-0808">Transferase</keyword>